<evidence type="ECO:0000256" key="1">
    <source>
        <dbReference type="SAM" id="MobiDB-lite"/>
    </source>
</evidence>
<evidence type="ECO:0000313" key="3">
    <source>
        <dbReference type="EMBL" id="MFC3982149.1"/>
    </source>
</evidence>
<keyword evidence="2" id="KW-0812">Transmembrane</keyword>
<proteinExistence type="predicted"/>
<dbReference type="Proteomes" id="UP001595698">
    <property type="component" value="Unassembled WGS sequence"/>
</dbReference>
<organism evidence="3 4">
    <name type="scientific">Streptosporangium jomthongense</name>
    <dbReference type="NCBI Taxonomy" id="1193683"/>
    <lineage>
        <taxon>Bacteria</taxon>
        <taxon>Bacillati</taxon>
        <taxon>Actinomycetota</taxon>
        <taxon>Actinomycetes</taxon>
        <taxon>Streptosporangiales</taxon>
        <taxon>Streptosporangiaceae</taxon>
        <taxon>Streptosporangium</taxon>
    </lineage>
</organism>
<keyword evidence="4" id="KW-1185">Reference proteome</keyword>
<keyword evidence="2" id="KW-1133">Transmembrane helix</keyword>
<reference evidence="4" key="1">
    <citation type="journal article" date="2019" name="Int. J. Syst. Evol. Microbiol.">
        <title>The Global Catalogue of Microorganisms (GCM) 10K type strain sequencing project: providing services to taxonomists for standard genome sequencing and annotation.</title>
        <authorList>
            <consortium name="The Broad Institute Genomics Platform"/>
            <consortium name="The Broad Institute Genome Sequencing Center for Infectious Disease"/>
            <person name="Wu L."/>
            <person name="Ma J."/>
        </authorList>
    </citation>
    <scope>NUCLEOTIDE SEQUENCE [LARGE SCALE GENOMIC DNA]</scope>
    <source>
        <strain evidence="4">TBRC 7912</strain>
    </source>
</reference>
<dbReference type="EMBL" id="JBHSBC010000018">
    <property type="protein sequence ID" value="MFC3982149.1"/>
    <property type="molecule type" value="Genomic_DNA"/>
</dbReference>
<gene>
    <name evidence="3" type="ORF">ACFOYY_18545</name>
</gene>
<protein>
    <submittedName>
        <fullName evidence="3">Uncharacterized protein</fullName>
    </submittedName>
</protein>
<feature type="region of interest" description="Disordered" evidence="1">
    <location>
        <begin position="50"/>
        <end position="82"/>
    </location>
</feature>
<accession>A0ABV8F1M9</accession>
<sequence>MDAAGPRKPSEKPQESGEDAIPAVPFLVGSGVILLAVALLFRGTLRADLRAERNRRSRLERSRRRAVPQEEHGPEPEPGSPA</sequence>
<dbReference type="RefSeq" id="WP_352013132.1">
    <property type="nucleotide sequence ID" value="NZ_JBHSBC010000018.1"/>
</dbReference>
<evidence type="ECO:0000313" key="4">
    <source>
        <dbReference type="Proteomes" id="UP001595698"/>
    </source>
</evidence>
<feature type="transmembrane region" description="Helical" evidence="2">
    <location>
        <begin position="20"/>
        <end position="41"/>
    </location>
</feature>
<comment type="caution">
    <text evidence="3">The sequence shown here is derived from an EMBL/GenBank/DDBJ whole genome shotgun (WGS) entry which is preliminary data.</text>
</comment>
<name>A0ABV8F1M9_9ACTN</name>
<feature type="compositionally biased region" description="Basic and acidic residues" evidence="1">
    <location>
        <begin position="50"/>
        <end position="60"/>
    </location>
</feature>
<keyword evidence="2" id="KW-0472">Membrane</keyword>
<evidence type="ECO:0000256" key="2">
    <source>
        <dbReference type="SAM" id="Phobius"/>
    </source>
</evidence>